<dbReference type="AlphaFoldDB" id="A0A1H6Q9L8"/>
<dbReference type="EMBL" id="KZ857334">
    <property type="protein sequence ID" value="RDW26318.1"/>
    <property type="molecule type" value="Genomic_DNA"/>
</dbReference>
<name>A0A1H6Q9L8_YARLL</name>
<feature type="domain" description="F-box" evidence="1">
    <location>
        <begin position="1"/>
        <end position="42"/>
    </location>
</feature>
<evidence type="ECO:0000259" key="1">
    <source>
        <dbReference type="PROSITE" id="PS50181"/>
    </source>
</evidence>
<evidence type="ECO:0000313" key="4">
    <source>
        <dbReference type="Proteomes" id="UP000182444"/>
    </source>
</evidence>
<sequence length="345" mass="39564">MLPPELVELIADQLDIRSVCALSQSSKSWSRVLSDSVFRSKLQEVCPWFEPQFSHRNTWRECAIEYCRRRQVGSKFARPIRKVDAEEFGRSLTIVTRPELVDSLKLEADGKVFTSKYGIRLDLSAYSLMANHLSIHKLVSFPHVVVFIFMLEGAECHVLIKYKGSKGTHPDIRRVIQASEDIYCHVLGRHVFLGFSEDPYFDNDQPGIMYVNNGAILMKQGHAPRFQFTCYDGLLLFFDEESYTSVRISLESITDHEPVMEEFISGYQFGYPSYKVGAHEHGYYSIEDNFGKLFLVDDSRGMMVCAAEVDCGRYRVISDVQRKALDEVNDSSKQQETLARFSARK</sequence>
<dbReference type="InterPro" id="IPR036047">
    <property type="entry name" value="F-box-like_dom_sf"/>
</dbReference>
<dbReference type="SUPFAM" id="SSF81383">
    <property type="entry name" value="F-box domain"/>
    <property type="match status" value="1"/>
</dbReference>
<dbReference type="Proteomes" id="UP000182444">
    <property type="component" value="Chromosome 1A"/>
</dbReference>
<dbReference type="InterPro" id="IPR001810">
    <property type="entry name" value="F-box_dom"/>
</dbReference>
<dbReference type="Pfam" id="PF00646">
    <property type="entry name" value="F-box"/>
    <property type="match status" value="1"/>
</dbReference>
<dbReference type="VEuPathDB" id="FungiDB:YALI1_A07241g"/>
<dbReference type="PROSITE" id="PS50181">
    <property type="entry name" value="FBOX"/>
    <property type="match status" value="1"/>
</dbReference>
<protein>
    <recommendedName>
        <fullName evidence="1">F-box domain-containing protein</fullName>
    </recommendedName>
</protein>
<dbReference type="SMART" id="SM00256">
    <property type="entry name" value="FBOX"/>
    <property type="match status" value="1"/>
</dbReference>
<proteinExistence type="predicted"/>
<dbReference type="EMBL" id="CP017553">
    <property type="protein sequence ID" value="AOW00363.1"/>
    <property type="molecule type" value="Genomic_DNA"/>
</dbReference>
<dbReference type="Gene3D" id="1.20.1280.50">
    <property type="match status" value="1"/>
</dbReference>
<reference evidence="2 4" key="1">
    <citation type="journal article" date="2016" name="PLoS ONE">
        <title>Sequence Assembly of Yarrowia lipolytica Strain W29/CLIB89 Shows Transposable Element Diversity.</title>
        <authorList>
            <person name="Magnan C."/>
            <person name="Yu J."/>
            <person name="Chang I."/>
            <person name="Jahn E."/>
            <person name="Kanomata Y."/>
            <person name="Wu J."/>
            <person name="Zeller M."/>
            <person name="Oakes M."/>
            <person name="Baldi P."/>
            <person name="Sandmeyer S."/>
        </authorList>
    </citation>
    <scope>NUCLEOTIDE SEQUENCE [LARGE SCALE GENOMIC DNA]</scope>
    <source>
        <strain evidence="2">CLIB89</strain>
        <strain evidence="4">CLIB89(W29)</strain>
    </source>
</reference>
<reference evidence="3 5" key="2">
    <citation type="submission" date="2018-07" db="EMBL/GenBank/DDBJ databases">
        <title>Draft Genome Assemblies for Five Robust Yarrowia lipolytica Strains Exhibiting High Lipid Production and Pentose Sugar Utilization and Sugar Alcohol Secretion from Undetoxified Lignocellulosic Biomass Hydrolysates.</title>
        <authorList>
            <consortium name="DOE Joint Genome Institute"/>
            <person name="Walker C."/>
            <person name="Ryu S."/>
            <person name="Na H."/>
            <person name="Zane M."/>
            <person name="LaButti K."/>
            <person name="Lipzen A."/>
            <person name="Haridas S."/>
            <person name="Barry K."/>
            <person name="Grigoriev I.V."/>
            <person name="Quarterman J."/>
            <person name="Slininger P."/>
            <person name="Dien B."/>
            <person name="Trinh C.T."/>
        </authorList>
    </citation>
    <scope>NUCLEOTIDE SEQUENCE [LARGE SCALE GENOMIC DNA]</scope>
    <source>
        <strain evidence="3 5">YB392</strain>
    </source>
</reference>
<dbReference type="Proteomes" id="UP000256601">
    <property type="component" value="Unassembled WGS sequence"/>
</dbReference>
<gene>
    <name evidence="3" type="ORF">B0I71DRAFT_131077</name>
    <name evidence="2" type="ORF">YALI1_A07241g</name>
</gene>
<evidence type="ECO:0000313" key="3">
    <source>
        <dbReference type="EMBL" id="RDW26318.1"/>
    </source>
</evidence>
<organism evidence="2 4">
    <name type="scientific">Yarrowia lipolytica</name>
    <name type="common">Candida lipolytica</name>
    <dbReference type="NCBI Taxonomy" id="4952"/>
    <lineage>
        <taxon>Eukaryota</taxon>
        <taxon>Fungi</taxon>
        <taxon>Dikarya</taxon>
        <taxon>Ascomycota</taxon>
        <taxon>Saccharomycotina</taxon>
        <taxon>Dipodascomycetes</taxon>
        <taxon>Dipodascales</taxon>
        <taxon>Dipodascales incertae sedis</taxon>
        <taxon>Yarrowia</taxon>
    </lineage>
</organism>
<dbReference type="VEuPathDB" id="FungiDB:YALI0_A07667g"/>
<evidence type="ECO:0000313" key="2">
    <source>
        <dbReference type="EMBL" id="AOW00363.1"/>
    </source>
</evidence>
<evidence type="ECO:0000313" key="5">
    <source>
        <dbReference type="Proteomes" id="UP000256601"/>
    </source>
</evidence>
<accession>A0A1H6Q9L8</accession>